<organism evidence="1 2">
    <name type="scientific">Drosophila virilis</name>
    <name type="common">Fruit fly</name>
    <dbReference type="NCBI Taxonomy" id="7244"/>
    <lineage>
        <taxon>Eukaryota</taxon>
        <taxon>Metazoa</taxon>
        <taxon>Ecdysozoa</taxon>
        <taxon>Arthropoda</taxon>
        <taxon>Hexapoda</taxon>
        <taxon>Insecta</taxon>
        <taxon>Pterygota</taxon>
        <taxon>Neoptera</taxon>
        <taxon>Endopterygota</taxon>
        <taxon>Diptera</taxon>
        <taxon>Brachycera</taxon>
        <taxon>Muscomorpha</taxon>
        <taxon>Ephydroidea</taxon>
        <taxon>Drosophilidae</taxon>
        <taxon>Drosophila</taxon>
    </lineage>
</organism>
<reference evidence="1 2" key="1">
    <citation type="journal article" date="2007" name="Nature">
        <title>Evolution of genes and genomes on the Drosophila phylogeny.</title>
        <authorList>
            <consortium name="Drosophila 12 Genomes Consortium"/>
            <person name="Clark A.G."/>
            <person name="Eisen M.B."/>
            <person name="Smith D.R."/>
            <person name="Bergman C.M."/>
            <person name="Oliver B."/>
            <person name="Markow T.A."/>
            <person name="Kaufman T.C."/>
            <person name="Kellis M."/>
            <person name="Gelbart W."/>
            <person name="Iyer V.N."/>
            <person name="Pollard D.A."/>
            <person name="Sackton T.B."/>
            <person name="Larracuente A.M."/>
            <person name="Singh N.D."/>
            <person name="Abad J.P."/>
            <person name="Abt D.N."/>
            <person name="Adryan B."/>
            <person name="Aguade M."/>
            <person name="Akashi H."/>
            <person name="Anderson W.W."/>
            <person name="Aquadro C.F."/>
            <person name="Ardell D.H."/>
            <person name="Arguello R."/>
            <person name="Artieri C.G."/>
            <person name="Barbash D.A."/>
            <person name="Barker D."/>
            <person name="Barsanti P."/>
            <person name="Batterham P."/>
            <person name="Batzoglou S."/>
            <person name="Begun D."/>
            <person name="Bhutkar A."/>
            <person name="Blanco E."/>
            <person name="Bosak S.A."/>
            <person name="Bradley R.K."/>
            <person name="Brand A.D."/>
            <person name="Brent M.R."/>
            <person name="Brooks A.N."/>
            <person name="Brown R.H."/>
            <person name="Butlin R.K."/>
            <person name="Caggese C."/>
            <person name="Calvi B.R."/>
            <person name="Bernardo de Carvalho A."/>
            <person name="Caspi A."/>
            <person name="Castrezana S."/>
            <person name="Celniker S.E."/>
            <person name="Chang J.L."/>
            <person name="Chapple C."/>
            <person name="Chatterji S."/>
            <person name="Chinwalla A."/>
            <person name="Civetta A."/>
            <person name="Clifton S.W."/>
            <person name="Comeron J.M."/>
            <person name="Costello J.C."/>
            <person name="Coyne J.A."/>
            <person name="Daub J."/>
            <person name="David R.G."/>
            <person name="Delcher A.L."/>
            <person name="Delehaunty K."/>
            <person name="Do C.B."/>
            <person name="Ebling H."/>
            <person name="Edwards K."/>
            <person name="Eickbush T."/>
            <person name="Evans J.D."/>
            <person name="Filipski A."/>
            <person name="Findeiss S."/>
            <person name="Freyhult E."/>
            <person name="Fulton L."/>
            <person name="Fulton R."/>
            <person name="Garcia A.C."/>
            <person name="Gardiner A."/>
            <person name="Garfield D.A."/>
            <person name="Garvin B.E."/>
            <person name="Gibson G."/>
            <person name="Gilbert D."/>
            <person name="Gnerre S."/>
            <person name="Godfrey J."/>
            <person name="Good R."/>
            <person name="Gotea V."/>
            <person name="Gravely B."/>
            <person name="Greenberg A.J."/>
            <person name="Griffiths-Jones S."/>
            <person name="Gross S."/>
            <person name="Guigo R."/>
            <person name="Gustafson E.A."/>
            <person name="Haerty W."/>
            <person name="Hahn M.W."/>
            <person name="Halligan D.L."/>
            <person name="Halpern A.L."/>
            <person name="Halter G.M."/>
            <person name="Han M.V."/>
            <person name="Heger A."/>
            <person name="Hillier L."/>
            <person name="Hinrichs A.S."/>
            <person name="Holmes I."/>
            <person name="Hoskins R.A."/>
            <person name="Hubisz M.J."/>
            <person name="Hultmark D."/>
            <person name="Huntley M.A."/>
            <person name="Jaffe D.B."/>
            <person name="Jagadeeshan S."/>
            <person name="Jeck W.R."/>
            <person name="Johnson J."/>
            <person name="Jones C.D."/>
            <person name="Jordan W.C."/>
            <person name="Karpen G.H."/>
            <person name="Kataoka E."/>
            <person name="Keightley P.D."/>
            <person name="Kheradpour P."/>
            <person name="Kirkness E.F."/>
            <person name="Koerich L.B."/>
            <person name="Kristiansen K."/>
            <person name="Kudrna D."/>
            <person name="Kulathinal R.J."/>
            <person name="Kumar S."/>
            <person name="Kwok R."/>
            <person name="Lander E."/>
            <person name="Langley C.H."/>
            <person name="Lapoint R."/>
            <person name="Lazzaro B.P."/>
            <person name="Lee S.J."/>
            <person name="Levesque L."/>
            <person name="Li R."/>
            <person name="Lin C.F."/>
            <person name="Lin M.F."/>
            <person name="Lindblad-Toh K."/>
            <person name="Llopart A."/>
            <person name="Long M."/>
            <person name="Low L."/>
            <person name="Lozovsky E."/>
            <person name="Lu J."/>
            <person name="Luo M."/>
            <person name="Machado C.A."/>
            <person name="Makalowski W."/>
            <person name="Marzo M."/>
            <person name="Matsuda M."/>
            <person name="Matzkin L."/>
            <person name="McAllister B."/>
            <person name="McBride C.S."/>
            <person name="McKernan B."/>
            <person name="McKernan K."/>
            <person name="Mendez-Lago M."/>
            <person name="Minx P."/>
            <person name="Mollenhauer M.U."/>
            <person name="Montooth K."/>
            <person name="Mount S.M."/>
            <person name="Mu X."/>
            <person name="Myers E."/>
            <person name="Negre B."/>
            <person name="Newfeld S."/>
            <person name="Nielsen R."/>
            <person name="Noor M.A."/>
            <person name="O'Grady P."/>
            <person name="Pachter L."/>
            <person name="Papaceit M."/>
            <person name="Parisi M.J."/>
            <person name="Parisi M."/>
            <person name="Parts L."/>
            <person name="Pedersen J.S."/>
            <person name="Pesole G."/>
            <person name="Phillippy A.M."/>
            <person name="Ponting C.P."/>
            <person name="Pop M."/>
            <person name="Porcelli D."/>
            <person name="Powell J.R."/>
            <person name="Prohaska S."/>
            <person name="Pruitt K."/>
            <person name="Puig M."/>
            <person name="Quesneville H."/>
            <person name="Ram K.R."/>
            <person name="Rand D."/>
            <person name="Rasmussen M.D."/>
            <person name="Reed L.K."/>
            <person name="Reenan R."/>
            <person name="Reily A."/>
            <person name="Remington K.A."/>
            <person name="Rieger T.T."/>
            <person name="Ritchie M.G."/>
            <person name="Robin C."/>
            <person name="Rogers Y.H."/>
            <person name="Rohde C."/>
            <person name="Rozas J."/>
            <person name="Rubenfield M.J."/>
            <person name="Ruiz A."/>
            <person name="Russo S."/>
            <person name="Salzberg S.L."/>
            <person name="Sanchez-Gracia A."/>
            <person name="Saranga D.J."/>
            <person name="Sato H."/>
            <person name="Schaeffer S.W."/>
            <person name="Schatz M.C."/>
            <person name="Schlenke T."/>
            <person name="Schwartz R."/>
            <person name="Segarra C."/>
            <person name="Singh R.S."/>
            <person name="Sirot L."/>
            <person name="Sirota M."/>
            <person name="Sisneros N.B."/>
            <person name="Smith C.D."/>
            <person name="Smith T.F."/>
            <person name="Spieth J."/>
            <person name="Stage D.E."/>
            <person name="Stark A."/>
            <person name="Stephan W."/>
            <person name="Strausberg R.L."/>
            <person name="Strempel S."/>
            <person name="Sturgill D."/>
            <person name="Sutton G."/>
            <person name="Sutton G.G."/>
            <person name="Tao W."/>
            <person name="Teichmann S."/>
            <person name="Tobari Y.N."/>
            <person name="Tomimura Y."/>
            <person name="Tsolas J.M."/>
            <person name="Valente V.L."/>
            <person name="Venter E."/>
            <person name="Venter J.C."/>
            <person name="Vicario S."/>
            <person name="Vieira F.G."/>
            <person name="Vilella A.J."/>
            <person name="Villasante A."/>
            <person name="Walenz B."/>
            <person name="Wang J."/>
            <person name="Wasserman M."/>
            <person name="Watts T."/>
            <person name="Wilson D."/>
            <person name="Wilson R.K."/>
            <person name="Wing R.A."/>
            <person name="Wolfner M.F."/>
            <person name="Wong A."/>
            <person name="Wong G.K."/>
            <person name="Wu C.I."/>
            <person name="Wu G."/>
            <person name="Yamamoto D."/>
            <person name="Yang H.P."/>
            <person name="Yang S.P."/>
            <person name="Yorke J.A."/>
            <person name="Yoshida K."/>
            <person name="Zdobnov E."/>
            <person name="Zhang P."/>
            <person name="Zhang Y."/>
            <person name="Zimin A.V."/>
            <person name="Baldwin J."/>
            <person name="Abdouelleil A."/>
            <person name="Abdulkadir J."/>
            <person name="Abebe A."/>
            <person name="Abera B."/>
            <person name="Abreu J."/>
            <person name="Acer S.C."/>
            <person name="Aftuck L."/>
            <person name="Alexander A."/>
            <person name="An P."/>
            <person name="Anderson E."/>
            <person name="Anderson S."/>
            <person name="Arachi H."/>
            <person name="Azer M."/>
            <person name="Bachantsang P."/>
            <person name="Barry A."/>
            <person name="Bayul T."/>
            <person name="Berlin A."/>
            <person name="Bessette D."/>
            <person name="Bloom T."/>
            <person name="Blye J."/>
            <person name="Boguslavskiy L."/>
            <person name="Bonnet C."/>
            <person name="Boukhgalter B."/>
            <person name="Bourzgui I."/>
            <person name="Brown A."/>
            <person name="Cahill P."/>
            <person name="Channer S."/>
            <person name="Cheshatsang Y."/>
            <person name="Chuda L."/>
            <person name="Citroen M."/>
            <person name="Collymore A."/>
            <person name="Cooke P."/>
            <person name="Costello M."/>
            <person name="D'Aco K."/>
            <person name="Daza R."/>
            <person name="De Haan G."/>
            <person name="DeGray S."/>
            <person name="DeMaso C."/>
            <person name="Dhargay N."/>
            <person name="Dooley K."/>
            <person name="Dooley E."/>
            <person name="Doricent M."/>
            <person name="Dorje P."/>
            <person name="Dorjee K."/>
            <person name="Dupes A."/>
            <person name="Elong R."/>
            <person name="Falk J."/>
            <person name="Farina A."/>
            <person name="Faro S."/>
            <person name="Ferguson D."/>
            <person name="Fisher S."/>
            <person name="Foley C.D."/>
            <person name="Franke A."/>
            <person name="Friedrich D."/>
            <person name="Gadbois L."/>
            <person name="Gearin G."/>
            <person name="Gearin C.R."/>
            <person name="Giannoukos G."/>
            <person name="Goode T."/>
            <person name="Graham J."/>
            <person name="Grandbois E."/>
            <person name="Grewal S."/>
            <person name="Gyaltsen K."/>
            <person name="Hafez N."/>
            <person name="Hagos B."/>
            <person name="Hall J."/>
            <person name="Henson C."/>
            <person name="Hollinger A."/>
            <person name="Honan T."/>
            <person name="Huard M.D."/>
            <person name="Hughes L."/>
            <person name="Hurhula B."/>
            <person name="Husby M.E."/>
            <person name="Kamat A."/>
            <person name="Kanga B."/>
            <person name="Kashin S."/>
            <person name="Khazanovich D."/>
            <person name="Kisner P."/>
            <person name="Lance K."/>
            <person name="Lara M."/>
            <person name="Lee W."/>
            <person name="Lennon N."/>
            <person name="Letendre F."/>
            <person name="LeVine R."/>
            <person name="Lipovsky A."/>
            <person name="Liu X."/>
            <person name="Liu J."/>
            <person name="Liu S."/>
            <person name="Lokyitsang T."/>
            <person name="Lokyitsang Y."/>
            <person name="Lubonja R."/>
            <person name="Lui A."/>
            <person name="MacDonald P."/>
            <person name="Magnisalis V."/>
            <person name="Maru K."/>
            <person name="Matthews C."/>
            <person name="McCusker W."/>
            <person name="McDonough S."/>
            <person name="Mehta T."/>
            <person name="Meldrim J."/>
            <person name="Meneus L."/>
            <person name="Mihai O."/>
            <person name="Mihalev A."/>
            <person name="Mihova T."/>
            <person name="Mittelman R."/>
            <person name="Mlenga V."/>
            <person name="Montmayeur A."/>
            <person name="Mulrain L."/>
            <person name="Navidi A."/>
            <person name="Naylor J."/>
            <person name="Negash T."/>
            <person name="Nguyen T."/>
            <person name="Nguyen N."/>
            <person name="Nicol R."/>
            <person name="Norbu C."/>
            <person name="Norbu N."/>
            <person name="Novod N."/>
            <person name="O'Neill B."/>
            <person name="Osman S."/>
            <person name="Markiewicz E."/>
            <person name="Oyono O.L."/>
            <person name="Patti C."/>
            <person name="Phunkhang P."/>
            <person name="Pierre F."/>
            <person name="Priest M."/>
            <person name="Raghuraman S."/>
            <person name="Rege F."/>
            <person name="Reyes R."/>
            <person name="Rise C."/>
            <person name="Rogov P."/>
            <person name="Ross K."/>
            <person name="Ryan E."/>
            <person name="Settipalli S."/>
            <person name="Shea T."/>
            <person name="Sherpa N."/>
            <person name="Shi L."/>
            <person name="Shih D."/>
            <person name="Sparrow T."/>
            <person name="Spaulding J."/>
            <person name="Stalker J."/>
            <person name="Stange-Thomann N."/>
            <person name="Stavropoulos S."/>
            <person name="Stone C."/>
            <person name="Strader C."/>
            <person name="Tesfaye S."/>
            <person name="Thomson T."/>
            <person name="Thoulutsang Y."/>
            <person name="Thoulutsang D."/>
            <person name="Topham K."/>
            <person name="Topping I."/>
            <person name="Tsamla T."/>
            <person name="Vassiliev H."/>
            <person name="Vo A."/>
            <person name="Wangchuk T."/>
            <person name="Wangdi T."/>
            <person name="Weiand M."/>
            <person name="Wilkinson J."/>
            <person name="Wilson A."/>
            <person name="Yadav S."/>
            <person name="Young G."/>
            <person name="Yu Q."/>
            <person name="Zembek L."/>
            <person name="Zhong D."/>
            <person name="Zimmer A."/>
            <person name="Zwirko Z."/>
            <person name="Jaffe D.B."/>
            <person name="Alvarez P."/>
            <person name="Brockman W."/>
            <person name="Butler J."/>
            <person name="Chin C."/>
            <person name="Gnerre S."/>
            <person name="Grabherr M."/>
            <person name="Kleber M."/>
            <person name="Mauceli E."/>
            <person name="MacCallum I."/>
        </authorList>
    </citation>
    <scope>NUCLEOTIDE SEQUENCE [LARGE SCALE GENOMIC DNA]</scope>
    <source>
        <strain evidence="2">Tucson 15010-1051.87</strain>
    </source>
</reference>
<dbReference type="FunCoup" id="A0A0Q9WD54">
    <property type="interactions" value="1"/>
</dbReference>
<name>A0A0Q9WD54_DROVI</name>
<dbReference type="EMBL" id="CH940652">
    <property type="protein sequence ID" value="KRF79119.1"/>
    <property type="molecule type" value="Genomic_DNA"/>
</dbReference>
<sequence>MGNRLGYGAAPCNIQRRYAYCPNRQRCHPESYVWHGTHRDMCRKRSRNCFVIRSPPLAKLRQRSICRQGLSSSVDSGCCCPPPEPILRRPCRQIASSSTIDCCSPLEPAPPPAQLTCYPVRQPILETPVCGLPRQRMCEPLRSRCPTQLPPVLSAPMPPPYQPCYSNHCGQADHYAPVVQRMNECIDEPFDRYYDYDCSQRRPDANRLAFDLNRFDRDNIGRRRNVSIRTCVDYDYEPGHVVNPRQPYAFCNRPLYPNSRQPCLYPQFVPTRLNRCPSQRNCSAVDRQCPN</sequence>
<evidence type="ECO:0000313" key="2">
    <source>
        <dbReference type="Proteomes" id="UP000008792"/>
    </source>
</evidence>
<proteinExistence type="predicted"/>
<protein>
    <submittedName>
        <fullName evidence="1">Uncharacterized protein</fullName>
    </submittedName>
</protein>
<dbReference type="InParanoid" id="A0A0Q9WD54"/>
<accession>A0A0Q9WD54</accession>
<dbReference type="AlphaFoldDB" id="A0A0Q9WD54"/>
<keyword evidence="2" id="KW-1185">Reference proteome</keyword>
<gene>
    <name evidence="1" type="primary">Dvir\GJ26865</name>
    <name evidence="1" type="ORF">Dvir_GJ26865</name>
</gene>
<dbReference type="Proteomes" id="UP000008792">
    <property type="component" value="Unassembled WGS sequence"/>
</dbReference>
<evidence type="ECO:0000313" key="1">
    <source>
        <dbReference type="EMBL" id="KRF79119.1"/>
    </source>
</evidence>